<dbReference type="GO" id="GO:0005509">
    <property type="term" value="F:calcium ion binding"/>
    <property type="evidence" value="ECO:0007669"/>
    <property type="project" value="InterPro"/>
</dbReference>
<evidence type="ECO:0000256" key="11">
    <source>
        <dbReference type="PIRSR" id="PIRSR001024-1"/>
    </source>
</evidence>
<organism evidence="17 18">
    <name type="scientific">Euplotes crassus</name>
    <dbReference type="NCBI Taxonomy" id="5936"/>
    <lineage>
        <taxon>Eukaryota</taxon>
        <taxon>Sar</taxon>
        <taxon>Alveolata</taxon>
        <taxon>Ciliophora</taxon>
        <taxon>Intramacronucleata</taxon>
        <taxon>Spirotrichea</taxon>
        <taxon>Hypotrichia</taxon>
        <taxon>Euplotida</taxon>
        <taxon>Euplotidae</taxon>
        <taxon>Moneuplotes</taxon>
    </lineage>
</organism>
<feature type="chain" id="PRO_5042159263" description="alpha-amylase" evidence="15">
    <location>
        <begin position="20"/>
        <end position="476"/>
    </location>
</feature>
<evidence type="ECO:0000256" key="4">
    <source>
        <dbReference type="ARBA" id="ARBA00012595"/>
    </source>
</evidence>
<evidence type="ECO:0000256" key="5">
    <source>
        <dbReference type="ARBA" id="ARBA00022723"/>
    </source>
</evidence>
<dbReference type="EMBL" id="CAMPGE010009430">
    <property type="protein sequence ID" value="CAI2368298.1"/>
    <property type="molecule type" value="Genomic_DNA"/>
</dbReference>
<dbReference type="Pfam" id="PF00128">
    <property type="entry name" value="Alpha-amylase"/>
    <property type="match status" value="1"/>
</dbReference>
<comment type="similarity">
    <text evidence="3">Belongs to the glycosyl hydrolase 13 family.</text>
</comment>
<feature type="site" description="Transition state stabilizer" evidence="12">
    <location>
        <position position="311"/>
    </location>
</feature>
<dbReference type="InterPro" id="IPR013780">
    <property type="entry name" value="Glyco_hydro_b"/>
</dbReference>
<evidence type="ECO:0000256" key="3">
    <source>
        <dbReference type="ARBA" id="ARBA00008061"/>
    </source>
</evidence>
<dbReference type="SMR" id="A0AAD1UJC6"/>
<comment type="catalytic activity">
    <reaction evidence="1">
        <text>Endohydrolysis of (1-&gt;4)-alpha-D-glucosidic linkages in polysaccharides containing three or more (1-&gt;4)-alpha-linked D-glucose units.</text>
        <dbReference type="EC" id="3.2.1.1"/>
    </reaction>
</comment>
<dbReference type="EC" id="3.2.1.1" evidence="4"/>
<keyword evidence="9" id="KW-0119">Carbohydrate metabolism</keyword>
<feature type="signal peptide" evidence="15">
    <location>
        <begin position="1"/>
        <end position="19"/>
    </location>
</feature>
<dbReference type="SUPFAM" id="SSF51445">
    <property type="entry name" value="(Trans)glycosidases"/>
    <property type="match status" value="1"/>
</dbReference>
<evidence type="ECO:0000256" key="8">
    <source>
        <dbReference type="ARBA" id="ARBA00022837"/>
    </source>
</evidence>
<dbReference type="GO" id="GO:0005975">
    <property type="term" value="P:carbohydrate metabolic process"/>
    <property type="evidence" value="ECO:0007669"/>
    <property type="project" value="InterPro"/>
</dbReference>
<protein>
    <recommendedName>
        <fullName evidence="4">alpha-amylase</fullName>
        <ecNumber evidence="4">3.2.1.1</ecNumber>
    </recommendedName>
</protein>
<accession>A0AAD1UJC6</accession>
<feature type="binding site" evidence="14">
    <location>
        <position position="311"/>
    </location>
    <ligand>
        <name>substrate</name>
    </ligand>
</feature>
<evidence type="ECO:0000256" key="2">
    <source>
        <dbReference type="ARBA" id="ARBA00001913"/>
    </source>
</evidence>
<keyword evidence="10" id="KW-0326">Glycosidase</keyword>
<dbReference type="CDD" id="cd11319">
    <property type="entry name" value="AmyAc_euk_AmyA"/>
    <property type="match status" value="1"/>
</dbReference>
<proteinExistence type="inferred from homology"/>
<dbReference type="FunFam" id="3.20.20.80:FF:000120">
    <property type="entry name" value="Alpha-amylase A"/>
    <property type="match status" value="1"/>
</dbReference>
<feature type="domain" description="Glycosyl hydrolase family 13 catalytic" evidence="16">
    <location>
        <begin position="40"/>
        <end position="382"/>
    </location>
</feature>
<dbReference type="PANTHER" id="PTHR10357">
    <property type="entry name" value="ALPHA-AMYLASE FAMILY MEMBER"/>
    <property type="match status" value="1"/>
</dbReference>
<evidence type="ECO:0000256" key="10">
    <source>
        <dbReference type="ARBA" id="ARBA00023295"/>
    </source>
</evidence>
<keyword evidence="13" id="KW-1015">Disulfide bond</keyword>
<comment type="cofactor">
    <cofactor evidence="2">
        <name>Ca(2+)</name>
        <dbReference type="ChEBI" id="CHEBI:29108"/>
    </cofactor>
</comment>
<evidence type="ECO:0000256" key="13">
    <source>
        <dbReference type="PIRSR" id="PIRSR001024-4"/>
    </source>
</evidence>
<feature type="active site" description="Nucleophile" evidence="11">
    <location>
        <position position="220"/>
    </location>
</feature>
<dbReference type="Gene3D" id="3.20.20.80">
    <property type="entry name" value="Glycosidases"/>
    <property type="match status" value="1"/>
</dbReference>
<evidence type="ECO:0000256" key="14">
    <source>
        <dbReference type="PIRSR" id="PIRSR001024-5"/>
    </source>
</evidence>
<dbReference type="InterPro" id="IPR013777">
    <property type="entry name" value="A-amylase-like"/>
</dbReference>
<evidence type="ECO:0000256" key="15">
    <source>
        <dbReference type="SAM" id="SignalP"/>
    </source>
</evidence>
<dbReference type="Gene3D" id="2.60.40.1180">
    <property type="entry name" value="Golgi alpha-mannosidase II"/>
    <property type="match status" value="1"/>
</dbReference>
<feature type="binding site" evidence="14">
    <location>
        <position position="102"/>
    </location>
    <ligand>
        <name>substrate</name>
    </ligand>
</feature>
<dbReference type="PANTHER" id="PTHR10357:SF215">
    <property type="entry name" value="ALPHA-AMYLASE 1"/>
    <property type="match status" value="1"/>
</dbReference>
<dbReference type="AlphaFoldDB" id="A0AAD1UJC6"/>
<feature type="binding site" evidence="14">
    <location>
        <position position="141"/>
    </location>
    <ligand>
        <name>substrate</name>
    </ligand>
</feature>
<dbReference type="InterPro" id="IPR017853">
    <property type="entry name" value="GH"/>
</dbReference>
<evidence type="ECO:0000256" key="12">
    <source>
        <dbReference type="PIRSR" id="PIRSR001024-2"/>
    </source>
</evidence>
<evidence type="ECO:0000313" key="18">
    <source>
        <dbReference type="Proteomes" id="UP001295684"/>
    </source>
</evidence>
<dbReference type="InterPro" id="IPR006047">
    <property type="entry name" value="GH13_cat_dom"/>
</dbReference>
<feature type="active site" description="Proton donor" evidence="11">
    <location>
        <position position="244"/>
    </location>
</feature>
<feature type="binding site" evidence="14">
    <location>
        <position position="218"/>
    </location>
    <ligand>
        <name>substrate</name>
    </ligand>
</feature>
<evidence type="ECO:0000256" key="6">
    <source>
        <dbReference type="ARBA" id="ARBA00022729"/>
    </source>
</evidence>
<feature type="binding site" evidence="14">
    <location>
        <position position="358"/>
    </location>
    <ligand>
        <name>substrate</name>
    </ligand>
</feature>
<dbReference type="PIRSF" id="PIRSF001024">
    <property type="entry name" value="Alph-amyl_fung"/>
    <property type="match status" value="1"/>
</dbReference>
<keyword evidence="18" id="KW-1185">Reference proteome</keyword>
<dbReference type="SMART" id="SM00642">
    <property type="entry name" value="Aamy"/>
    <property type="match status" value="1"/>
</dbReference>
<evidence type="ECO:0000256" key="7">
    <source>
        <dbReference type="ARBA" id="ARBA00022801"/>
    </source>
</evidence>
<comment type="caution">
    <text evidence="17">The sequence shown here is derived from an EMBL/GenBank/DDBJ whole genome shotgun (WGS) entry which is preliminary data.</text>
</comment>
<evidence type="ECO:0000256" key="1">
    <source>
        <dbReference type="ARBA" id="ARBA00000548"/>
    </source>
</evidence>
<evidence type="ECO:0000256" key="9">
    <source>
        <dbReference type="ARBA" id="ARBA00023277"/>
    </source>
</evidence>
<keyword evidence="5" id="KW-0479">Metal-binding</keyword>
<keyword evidence="8" id="KW-0106">Calcium</keyword>
<evidence type="ECO:0000259" key="16">
    <source>
        <dbReference type="SMART" id="SM00642"/>
    </source>
</evidence>
<evidence type="ECO:0000313" key="17">
    <source>
        <dbReference type="EMBL" id="CAI2368298.1"/>
    </source>
</evidence>
<feature type="disulfide bond" evidence="13">
    <location>
        <begin position="56"/>
        <end position="63"/>
    </location>
</feature>
<keyword evidence="6 15" id="KW-0732">Signal</keyword>
<feature type="disulfide bond" evidence="13">
    <location>
        <begin position="165"/>
        <end position="182"/>
    </location>
</feature>
<dbReference type="GO" id="GO:0004556">
    <property type="term" value="F:alpha-amylase activity"/>
    <property type="evidence" value="ECO:0007669"/>
    <property type="project" value="UniProtKB-EC"/>
</dbReference>
<reference evidence="17" key="1">
    <citation type="submission" date="2023-07" db="EMBL/GenBank/DDBJ databases">
        <authorList>
            <consortium name="AG Swart"/>
            <person name="Singh M."/>
            <person name="Singh A."/>
            <person name="Seah K."/>
            <person name="Emmerich C."/>
        </authorList>
    </citation>
    <scope>NUCLEOTIDE SEQUENCE</scope>
    <source>
        <strain evidence="17">DP1</strain>
    </source>
</reference>
<gene>
    <name evidence="17" type="ORF">ECRASSUSDP1_LOCUS9589</name>
</gene>
<sequence>MKSLLFLIALLCIASVVESHVDTFRGGRGKDAWKQRTIYQVLTDRYAKHDGSKGSCNNLSKYCGGTYKGLIKELDYIQGMGFDAIWVSPILKNLDGGYHGYWATDLYSLNENFGTEQDFKDLIEELHKRDMWIMVDVVANHVGPVGMDFSGINPFNQPEHYHERCIISDDDFANNQERVENCRLADLPDLAQENDFVRTTLLSWIKDLVQKYNIDGLRIDTIPEVPKWFWTQFQEAAGVYAVGEVFDMRLGYVADYQNYVDAVLNYPLRNAINDVWRYNSKNFRDLANSMNANRNAFKDVDALGVFVDNHDNERFLHGNSNHAGLEAATIFGIFAEGIPMVYYGTEQYYGGGPDPANREQLWTNFDTSSNLYQMLKAAIQTRKDHKTWDNKYVERYVDDNFLAFSRGEVLIAVTNQGGSVGNYVTYLPFSKGDTICNIFNSSDCLTVEDGVNITLDNYQTKVYVKSSNNAQESIKE</sequence>
<name>A0AAD1UJC6_EUPCR</name>
<dbReference type="Proteomes" id="UP001295684">
    <property type="component" value="Unassembled WGS sequence"/>
</dbReference>
<keyword evidence="7" id="KW-0378">Hydrolase</keyword>